<gene>
    <name evidence="2" type="ORF">METZ01_LOCUS399148</name>
</gene>
<accession>A0A382VIK3</accession>
<dbReference type="EMBL" id="UINC01152221">
    <property type="protein sequence ID" value="SVD46294.1"/>
    <property type="molecule type" value="Genomic_DNA"/>
</dbReference>
<dbReference type="AlphaFoldDB" id="A0A382VIK3"/>
<evidence type="ECO:0000313" key="2">
    <source>
        <dbReference type="EMBL" id="SVD46294.1"/>
    </source>
</evidence>
<reference evidence="2" key="1">
    <citation type="submission" date="2018-05" db="EMBL/GenBank/DDBJ databases">
        <authorList>
            <person name="Lanie J.A."/>
            <person name="Ng W.-L."/>
            <person name="Kazmierczak K.M."/>
            <person name="Andrzejewski T.M."/>
            <person name="Davidsen T.M."/>
            <person name="Wayne K.J."/>
            <person name="Tettelin H."/>
            <person name="Glass J.I."/>
            <person name="Rusch D."/>
            <person name="Podicherti R."/>
            <person name="Tsui H.-C.T."/>
            <person name="Winkler M.E."/>
        </authorList>
    </citation>
    <scope>NUCLEOTIDE SEQUENCE</scope>
</reference>
<name>A0A382VIK3_9ZZZZ</name>
<organism evidence="2">
    <name type="scientific">marine metagenome</name>
    <dbReference type="NCBI Taxonomy" id="408172"/>
    <lineage>
        <taxon>unclassified sequences</taxon>
        <taxon>metagenomes</taxon>
        <taxon>ecological metagenomes</taxon>
    </lineage>
</organism>
<feature type="non-terminal residue" evidence="2">
    <location>
        <position position="1"/>
    </location>
</feature>
<evidence type="ECO:0000256" key="1">
    <source>
        <dbReference type="SAM" id="MobiDB-lite"/>
    </source>
</evidence>
<proteinExistence type="predicted"/>
<sequence length="136" mass="16202">PQTLWIQLRPVSPWLSGSGLRKVHPDVRQSHLPRPRKRRLVGTWRWFRRRVRWPHHLCRSPTILGLPVSRSRRRRLRGNHRGPERRRLRRAPLGRVGGQSHGSVPWSPGIMRVRQGPRLQTERNGFRFSIRPREPI</sequence>
<feature type="compositionally biased region" description="Basic residues" evidence="1">
    <location>
        <begin position="70"/>
        <end position="92"/>
    </location>
</feature>
<feature type="region of interest" description="Disordered" evidence="1">
    <location>
        <begin position="70"/>
        <end position="111"/>
    </location>
</feature>
<protein>
    <submittedName>
        <fullName evidence="2">Uncharacterized protein</fullName>
    </submittedName>
</protein>
<feature type="non-terminal residue" evidence="2">
    <location>
        <position position="136"/>
    </location>
</feature>